<evidence type="ECO:0000256" key="6">
    <source>
        <dbReference type="RuleBase" id="RU362121"/>
    </source>
</evidence>
<dbReference type="EMBL" id="ODYU01003469">
    <property type="protein sequence ID" value="SOQ42296.1"/>
    <property type="molecule type" value="Genomic_DNA"/>
</dbReference>
<dbReference type="PROSITE" id="PS00191">
    <property type="entry name" value="CYTOCHROME_B5_1"/>
    <property type="match status" value="1"/>
</dbReference>
<reference evidence="8" key="1">
    <citation type="submission" date="2016-07" db="EMBL/GenBank/DDBJ databases">
        <authorList>
            <person name="Bretaudeau A."/>
        </authorList>
    </citation>
    <scope>NUCLEOTIDE SEQUENCE</scope>
    <source>
        <strain evidence="8">Rice</strain>
        <tissue evidence="8">Whole body</tissue>
    </source>
</reference>
<dbReference type="FunFam" id="3.10.120.10:FF:000020">
    <property type="entry name" value="Cytochrome b5-related protein"/>
    <property type="match status" value="1"/>
</dbReference>
<proteinExistence type="inferred from homology"/>
<dbReference type="InterPro" id="IPR053100">
    <property type="entry name" value="Cytochrome_b5-related"/>
</dbReference>
<keyword evidence="6" id="KW-0472">Membrane</keyword>
<feature type="domain" description="Cytochrome b5 heme-binding" evidence="7">
    <location>
        <begin position="39"/>
        <end position="115"/>
    </location>
</feature>
<feature type="transmembrane region" description="Helical" evidence="6">
    <location>
        <begin position="176"/>
        <end position="201"/>
    </location>
</feature>
<dbReference type="AlphaFoldDB" id="A0A2H1VNC0"/>
<comment type="similarity">
    <text evidence="6">Belongs to the cytochrome b5 family.</text>
</comment>
<dbReference type="InterPro" id="IPR018506">
    <property type="entry name" value="Cyt_B5_heme-BS"/>
</dbReference>
<keyword evidence="2 6" id="KW-0479">Metal-binding</keyword>
<comment type="function">
    <text evidence="4">May play a role in muscle cell metabolism.</text>
</comment>
<dbReference type="InterPro" id="IPR005804">
    <property type="entry name" value="FA_desaturase_dom"/>
</dbReference>
<feature type="transmembrane region" description="Helical" evidence="6">
    <location>
        <begin position="262"/>
        <end position="280"/>
    </location>
</feature>
<keyword evidence="6" id="KW-1133">Transmembrane helix</keyword>
<comment type="caution">
    <text evidence="6">Lacks conserved residue(s) required for the propagation of feature annotation.</text>
</comment>
<dbReference type="GO" id="GO:0020037">
    <property type="term" value="F:heme binding"/>
    <property type="evidence" value="ECO:0007669"/>
    <property type="project" value="UniProtKB-UniRule"/>
</dbReference>
<dbReference type="SMART" id="SM01117">
    <property type="entry name" value="Cyt-b5"/>
    <property type="match status" value="1"/>
</dbReference>
<evidence type="ECO:0000256" key="3">
    <source>
        <dbReference type="ARBA" id="ARBA00023004"/>
    </source>
</evidence>
<feature type="transmembrane region" description="Helical" evidence="6">
    <location>
        <begin position="309"/>
        <end position="329"/>
    </location>
</feature>
<evidence type="ECO:0000256" key="2">
    <source>
        <dbReference type="ARBA" id="ARBA00022723"/>
    </source>
</evidence>
<protein>
    <recommendedName>
        <fullName evidence="5">Cytochrome b5-related protein</fullName>
    </recommendedName>
</protein>
<evidence type="ECO:0000256" key="4">
    <source>
        <dbReference type="ARBA" id="ARBA00055674"/>
    </source>
</evidence>
<dbReference type="Pfam" id="PF00173">
    <property type="entry name" value="Cyt-b5"/>
    <property type="match status" value="1"/>
</dbReference>
<dbReference type="Pfam" id="PF00487">
    <property type="entry name" value="FA_desaturase"/>
    <property type="match status" value="1"/>
</dbReference>
<keyword evidence="1 6" id="KW-0349">Heme</keyword>
<keyword evidence="3 6" id="KW-0408">Iron</keyword>
<dbReference type="GO" id="GO:0046872">
    <property type="term" value="F:metal ion binding"/>
    <property type="evidence" value="ECO:0007669"/>
    <property type="project" value="UniProtKB-UniRule"/>
</dbReference>
<dbReference type="Gene3D" id="3.10.120.10">
    <property type="entry name" value="Cytochrome b5-like heme/steroid binding domain"/>
    <property type="match status" value="1"/>
</dbReference>
<dbReference type="PANTHER" id="PTHR16740:SF1">
    <property type="entry name" value="CYTOCHROME B5-RELATED PROTEIN-RELATED"/>
    <property type="match status" value="1"/>
</dbReference>
<dbReference type="InterPro" id="IPR001199">
    <property type="entry name" value="Cyt_B5-like_heme/steroid-bd"/>
</dbReference>
<dbReference type="OrthoDB" id="260519at2759"/>
<name>A0A2H1VNC0_SPOFR</name>
<dbReference type="PROSITE" id="PS50255">
    <property type="entry name" value="CYTOCHROME_B5_2"/>
    <property type="match status" value="1"/>
</dbReference>
<dbReference type="PANTHER" id="PTHR16740">
    <property type="entry name" value="CYTOCHROME B5-RELATED PROTEIN-RELATED"/>
    <property type="match status" value="1"/>
</dbReference>
<evidence type="ECO:0000256" key="5">
    <source>
        <dbReference type="ARBA" id="ARBA00073492"/>
    </source>
</evidence>
<evidence type="ECO:0000259" key="7">
    <source>
        <dbReference type="PROSITE" id="PS50255"/>
    </source>
</evidence>
<organism evidence="8">
    <name type="scientific">Spodoptera frugiperda</name>
    <name type="common">Fall armyworm</name>
    <dbReference type="NCBI Taxonomy" id="7108"/>
    <lineage>
        <taxon>Eukaryota</taxon>
        <taxon>Metazoa</taxon>
        <taxon>Ecdysozoa</taxon>
        <taxon>Arthropoda</taxon>
        <taxon>Hexapoda</taxon>
        <taxon>Insecta</taxon>
        <taxon>Pterygota</taxon>
        <taxon>Neoptera</taxon>
        <taxon>Endopterygota</taxon>
        <taxon>Lepidoptera</taxon>
        <taxon>Glossata</taxon>
        <taxon>Ditrysia</taxon>
        <taxon>Noctuoidea</taxon>
        <taxon>Noctuidae</taxon>
        <taxon>Amphipyrinae</taxon>
        <taxon>Spodoptera</taxon>
    </lineage>
</organism>
<feature type="transmembrane region" description="Helical" evidence="6">
    <location>
        <begin position="152"/>
        <end position="170"/>
    </location>
</feature>
<dbReference type="InterPro" id="IPR036400">
    <property type="entry name" value="Cyt_B5-like_heme/steroid_sf"/>
</dbReference>
<evidence type="ECO:0000313" key="8">
    <source>
        <dbReference type="EMBL" id="SOQ42296.1"/>
    </source>
</evidence>
<accession>A0A2H1VNC0</accession>
<gene>
    <name evidence="8" type="ORF">SFRICE_010118</name>
</gene>
<dbReference type="SUPFAM" id="SSF55856">
    <property type="entry name" value="Cytochrome b5-like heme/steroid binding domain"/>
    <property type="match status" value="1"/>
</dbReference>
<keyword evidence="6" id="KW-0812">Transmembrane</keyword>
<sequence>MAPKDSSYIEWAHKTAAEKKTHVSFPQLKYPSLRDGGLRDPIQWLEGKAMDDGAEGLWRIRNSLYDFSEFLDKHPGGAEWLELAKGTDITEAFECHHLNPVVEKVKDKYYVRDAKTPRNSPFTFEEDGFYKTLKRSVAEELKKIPASERKRTTLIIDGLVATLLISSALSCWATNYWVVMVSYLVASLTLAWTTVAAHNYIHMKTNWRMYLFNLSLWSYRDFRVSHALSHHVYPNTLIDLEISGFEPIVTWIPRKKPAFAKFTLLIETIVFPFLFILNFLKRFISNFIRKGFFTRHYRWHDVIGLLLPVWMYLASGCTFYHAFITWLWINCTGSFIFFTIGSNAAHHHPNIFKDGDQLKEKTVDWGMHELEAVMDRNDINDNFFKVMTFFGDHALHHLFPTLDHAVLRHLYPVFLKHCEEFRANYRLTSQYDFFIAQLKMAVKEDPTVLDETS</sequence>
<evidence type="ECO:0000256" key="1">
    <source>
        <dbReference type="ARBA" id="ARBA00022617"/>
    </source>
</evidence>
<dbReference type="GO" id="GO:0006629">
    <property type="term" value="P:lipid metabolic process"/>
    <property type="evidence" value="ECO:0007669"/>
    <property type="project" value="InterPro"/>
</dbReference>